<reference evidence="1 2" key="1">
    <citation type="submission" date="2021-03" db="EMBL/GenBank/DDBJ databases">
        <title>Genomic Encyclopedia of Type Strains, Phase IV (KMG-IV): sequencing the most valuable type-strain genomes for metagenomic binning, comparative biology and taxonomic classification.</title>
        <authorList>
            <person name="Goeker M."/>
        </authorList>
    </citation>
    <scope>NUCLEOTIDE SEQUENCE [LARGE SCALE GENOMIC DNA]</scope>
    <source>
        <strain evidence="1 2">DSM 14349</strain>
    </source>
</reference>
<accession>A0ABS4FM03</accession>
<protein>
    <submittedName>
        <fullName evidence="1">Uncharacterized protein</fullName>
    </submittedName>
</protein>
<name>A0ABS4FM03_9BACL</name>
<dbReference type="EMBL" id="JAGGKG010000001">
    <property type="protein sequence ID" value="MBP1903419.1"/>
    <property type="molecule type" value="Genomic_DNA"/>
</dbReference>
<evidence type="ECO:0000313" key="1">
    <source>
        <dbReference type="EMBL" id="MBP1903419.1"/>
    </source>
</evidence>
<proteinExistence type="predicted"/>
<evidence type="ECO:0000313" key="2">
    <source>
        <dbReference type="Proteomes" id="UP001519272"/>
    </source>
</evidence>
<organism evidence="1 2">
    <name type="scientific">Paenibacillus turicensis</name>
    <dbReference type="NCBI Taxonomy" id="160487"/>
    <lineage>
        <taxon>Bacteria</taxon>
        <taxon>Bacillati</taxon>
        <taxon>Bacillota</taxon>
        <taxon>Bacilli</taxon>
        <taxon>Bacillales</taxon>
        <taxon>Paenibacillaceae</taxon>
        <taxon>Paenibacillus</taxon>
    </lineage>
</organism>
<keyword evidence="2" id="KW-1185">Reference proteome</keyword>
<comment type="caution">
    <text evidence="1">The sequence shown here is derived from an EMBL/GenBank/DDBJ whole genome shotgun (WGS) entry which is preliminary data.</text>
</comment>
<dbReference type="RefSeq" id="WP_210087135.1">
    <property type="nucleotide sequence ID" value="NZ_JAGGKG010000001.1"/>
</dbReference>
<gene>
    <name evidence="1" type="ORF">J2Z32_000031</name>
</gene>
<sequence>MTTESYTYEMTTKEFFFLTQMLGLKNIAGYSDPYKGYLMEELEEEYSELQAGLVNKGWLKMEQGQENEEDQEKTERKATYTDMNEALALCLAITGSSQVMQLSKQVVNGEDYQGFLYFHPKLVVEVVYSESGEVAVTPVSDPLGTMDALRGFFPLTLRSNRTFKQTLTECNWAKWTELGKEDQLELLKTQGGASLDQAEAEAVVEAFAGIDRIGSMIFWNAHSEAWELEGYHYVQSGDELYLGRENKLDIDKQTKLELSAYNPDVVWDRLLKFAAQFGLVEEEA</sequence>
<dbReference type="Proteomes" id="UP001519272">
    <property type="component" value="Unassembled WGS sequence"/>
</dbReference>